<proteinExistence type="predicted"/>
<organism evidence="3 4">
    <name type="scientific">Xanthomonas oryzae</name>
    <dbReference type="NCBI Taxonomy" id="347"/>
    <lineage>
        <taxon>Bacteria</taxon>
        <taxon>Pseudomonadati</taxon>
        <taxon>Pseudomonadota</taxon>
        <taxon>Gammaproteobacteria</taxon>
        <taxon>Lysobacterales</taxon>
        <taxon>Lysobacteraceae</taxon>
        <taxon>Xanthomonas</taxon>
    </lineage>
</organism>
<evidence type="ECO:0000259" key="2">
    <source>
        <dbReference type="SMART" id="SM00363"/>
    </source>
</evidence>
<dbReference type="AlphaFoldDB" id="A0AAP0ZNY4"/>
<feature type="domain" description="RNA-binding S4" evidence="2">
    <location>
        <begin position="13"/>
        <end position="75"/>
    </location>
</feature>
<comment type="caution">
    <text evidence="3">The sequence shown here is derived from an EMBL/GenBank/DDBJ whole genome shotgun (WGS) entry which is preliminary data.</text>
</comment>
<dbReference type="InterPro" id="IPR002942">
    <property type="entry name" value="S4_RNA-bd"/>
</dbReference>
<accession>A0AAP0ZNY4</accession>
<gene>
    <name evidence="3" type="ORF">ADT25_04345</name>
</gene>
<dbReference type="SUPFAM" id="SSF55174">
    <property type="entry name" value="Alpha-L RNA-binding motif"/>
    <property type="match status" value="1"/>
</dbReference>
<dbReference type="RefSeq" id="WP_019301839.1">
    <property type="nucleotide sequence ID" value="NZ_CP036251.1"/>
</dbReference>
<dbReference type="GO" id="GO:0004812">
    <property type="term" value="F:aminoacyl-tRNA ligase activity"/>
    <property type="evidence" value="ECO:0007669"/>
    <property type="project" value="UniProtKB-KW"/>
</dbReference>
<name>A0AAP0ZNY4_9XANT</name>
<dbReference type="Gene3D" id="3.10.290.10">
    <property type="entry name" value="RNA-binding S4 domain"/>
    <property type="match status" value="1"/>
</dbReference>
<dbReference type="Pfam" id="PF01479">
    <property type="entry name" value="S4"/>
    <property type="match status" value="1"/>
</dbReference>
<reference evidence="3 4" key="1">
    <citation type="submission" date="2015-07" db="EMBL/GenBank/DDBJ databases">
        <authorList>
            <consortium name="Consortium for Microbial Forensics and Genomics (microFORGE)"/>
            <person name="Knight B.M."/>
            <person name="Roberts D.P."/>
            <person name="Lin D."/>
            <person name="Hari K."/>
            <person name="Fletcher J."/>
            <person name="Melcher U."/>
            <person name="Blagden T."/>
            <person name="Winegar R.A."/>
        </authorList>
    </citation>
    <scope>NUCLEOTIDE SEQUENCE [LARGE SCALE GENOMIC DNA]</scope>
    <source>
        <strain evidence="3 4">X11-5A</strain>
    </source>
</reference>
<dbReference type="Proteomes" id="UP000036790">
    <property type="component" value="Unassembled WGS sequence"/>
</dbReference>
<reference evidence="3 4" key="2">
    <citation type="submission" date="2015-09" db="EMBL/GenBank/DDBJ databases">
        <title>Draft genome sequence of Xanthomonas oryzae pv. USA str. X11-5A.</title>
        <authorList>
            <person name="Knight B.M."/>
            <person name="Roberts D.P."/>
            <person name="Lin D."/>
            <person name="Hari K."/>
            <person name="Fletcher J."/>
            <person name="Melcher U."/>
            <person name="Blagden T."/>
            <person name="Winegar R.A."/>
        </authorList>
    </citation>
    <scope>NUCLEOTIDE SEQUENCE [LARGE SCALE GENOMIC DNA]</scope>
    <source>
        <strain evidence="3 4">X11-5A</strain>
    </source>
</reference>
<dbReference type="EMBL" id="LHUJ01000082">
    <property type="protein sequence ID" value="KOR47846.1"/>
    <property type="molecule type" value="Genomic_DNA"/>
</dbReference>
<protein>
    <submittedName>
        <fullName evidence="3">tRNA synthetase RNA-binding protein</fullName>
    </submittedName>
</protein>
<dbReference type="PROSITE" id="PS50889">
    <property type="entry name" value="S4"/>
    <property type="match status" value="1"/>
</dbReference>
<dbReference type="GO" id="GO:0003723">
    <property type="term" value="F:RNA binding"/>
    <property type="evidence" value="ECO:0007669"/>
    <property type="project" value="UniProtKB-KW"/>
</dbReference>
<keyword evidence="1" id="KW-0694">RNA-binding</keyword>
<keyword evidence="3" id="KW-0030">Aminoacyl-tRNA synthetase</keyword>
<dbReference type="InterPro" id="IPR036986">
    <property type="entry name" value="S4_RNA-bd_sf"/>
</dbReference>
<dbReference type="CDD" id="cd00165">
    <property type="entry name" value="S4"/>
    <property type="match status" value="1"/>
</dbReference>
<evidence type="ECO:0000313" key="4">
    <source>
        <dbReference type="Proteomes" id="UP000036790"/>
    </source>
</evidence>
<evidence type="ECO:0000256" key="1">
    <source>
        <dbReference type="PROSITE-ProRule" id="PRU00182"/>
    </source>
</evidence>
<dbReference type="SMART" id="SM00363">
    <property type="entry name" value="S4"/>
    <property type="match status" value="1"/>
</dbReference>
<evidence type="ECO:0000313" key="3">
    <source>
        <dbReference type="EMBL" id="KOR47846.1"/>
    </source>
</evidence>
<keyword evidence="3" id="KW-0436">Ligase</keyword>
<sequence>MNLELEQEQATTVRLDVWLWAARFFKTRSLAKNAVETGKVDVAGQRPKPSRTLRSGEQLRIDRGGEIFEITVAALSTVRGPAPVAQALYIESDSSREARAQWRLQRAAERTGYRAPEGKPDKRARRLITALGDIDAF</sequence>